<feature type="domain" description="Manganese/iron superoxide dismutase C-terminal" evidence="3">
    <location>
        <begin position="151"/>
        <end position="209"/>
    </location>
</feature>
<dbReference type="InterPro" id="IPR036324">
    <property type="entry name" value="Mn/Fe_SOD_N_sf"/>
</dbReference>
<name>M5FRH5_DACPD</name>
<dbReference type="PANTHER" id="PTHR43595">
    <property type="entry name" value="37S RIBOSOMAL PROTEIN S26, MITOCHONDRIAL"/>
    <property type="match status" value="1"/>
</dbReference>
<dbReference type="RefSeq" id="XP_040624487.1">
    <property type="nucleotide sequence ID" value="XM_040773942.1"/>
</dbReference>
<reference evidence="4 5" key="1">
    <citation type="journal article" date="2012" name="Science">
        <title>The Paleozoic origin of enzymatic lignin decomposition reconstructed from 31 fungal genomes.</title>
        <authorList>
            <person name="Floudas D."/>
            <person name="Binder M."/>
            <person name="Riley R."/>
            <person name="Barry K."/>
            <person name="Blanchette R.A."/>
            <person name="Henrissat B."/>
            <person name="Martinez A.T."/>
            <person name="Otillar R."/>
            <person name="Spatafora J.W."/>
            <person name="Yadav J.S."/>
            <person name="Aerts A."/>
            <person name="Benoit I."/>
            <person name="Boyd A."/>
            <person name="Carlson A."/>
            <person name="Copeland A."/>
            <person name="Coutinho P.M."/>
            <person name="de Vries R.P."/>
            <person name="Ferreira P."/>
            <person name="Findley K."/>
            <person name="Foster B."/>
            <person name="Gaskell J."/>
            <person name="Glotzer D."/>
            <person name="Gorecki P."/>
            <person name="Heitman J."/>
            <person name="Hesse C."/>
            <person name="Hori C."/>
            <person name="Igarashi K."/>
            <person name="Jurgens J.A."/>
            <person name="Kallen N."/>
            <person name="Kersten P."/>
            <person name="Kohler A."/>
            <person name="Kuees U."/>
            <person name="Kumar T.K.A."/>
            <person name="Kuo A."/>
            <person name="LaButti K."/>
            <person name="Larrondo L.F."/>
            <person name="Lindquist E."/>
            <person name="Ling A."/>
            <person name="Lombard V."/>
            <person name="Lucas S."/>
            <person name="Lundell T."/>
            <person name="Martin R."/>
            <person name="McLaughlin D.J."/>
            <person name="Morgenstern I."/>
            <person name="Morin E."/>
            <person name="Murat C."/>
            <person name="Nagy L.G."/>
            <person name="Nolan M."/>
            <person name="Ohm R.A."/>
            <person name="Patyshakuliyeva A."/>
            <person name="Rokas A."/>
            <person name="Ruiz-Duenas F.J."/>
            <person name="Sabat G."/>
            <person name="Salamov A."/>
            <person name="Samejima M."/>
            <person name="Schmutz J."/>
            <person name="Slot J.C."/>
            <person name="St John F."/>
            <person name="Stenlid J."/>
            <person name="Sun H."/>
            <person name="Sun S."/>
            <person name="Syed K."/>
            <person name="Tsang A."/>
            <person name="Wiebenga A."/>
            <person name="Young D."/>
            <person name="Pisabarro A."/>
            <person name="Eastwood D.C."/>
            <person name="Martin F."/>
            <person name="Cullen D."/>
            <person name="Grigoriev I.V."/>
            <person name="Hibbett D.S."/>
        </authorList>
    </citation>
    <scope>NUCLEOTIDE SEQUENCE [LARGE SCALE GENOMIC DNA]</scope>
    <source>
        <strain evidence="4 5">DJM-731 SS1</strain>
    </source>
</reference>
<feature type="domain" description="Manganese/iron superoxide dismutase C-terminal" evidence="3">
    <location>
        <begin position="247"/>
        <end position="300"/>
    </location>
</feature>
<dbReference type="GO" id="GO:0046872">
    <property type="term" value="F:metal ion binding"/>
    <property type="evidence" value="ECO:0007669"/>
    <property type="project" value="InterPro"/>
</dbReference>
<feature type="compositionally biased region" description="Polar residues" evidence="2">
    <location>
        <begin position="228"/>
        <end position="244"/>
    </location>
</feature>
<dbReference type="GO" id="GO:0005737">
    <property type="term" value="C:cytoplasm"/>
    <property type="evidence" value="ECO:0007669"/>
    <property type="project" value="TreeGrafter"/>
</dbReference>
<gene>
    <name evidence="4" type="ORF">DACRYDRAFT_24971</name>
</gene>
<evidence type="ECO:0000259" key="3">
    <source>
        <dbReference type="Pfam" id="PF02777"/>
    </source>
</evidence>
<dbReference type="Gene3D" id="3.55.40.20">
    <property type="entry name" value="Iron/manganese superoxide dismutase, C-terminal domain"/>
    <property type="match status" value="1"/>
</dbReference>
<dbReference type="GeneID" id="63689004"/>
<sequence length="317" mass="35713">MSATPLRRASTLLPSFRSAHHPTCRHRAPRIPASSLCSAGRIARTLPSTRRDQHTLAPLRYPLDEPLGKLWTTEQLRMVAVDYQEGLLERLNDEIKGTEYENKSVVDTVIGSAKKREDALIFNYASQAMNNSFFLDTLLPTVESTLHHMSHSLDEHLRKEFGSITQFVSYMSAAAMGMSGSGWVWLAIDRQNRLAIIGTYGAGTLLIRERQQANPMGNDAPLLGGTGISNSAPTPPGNYSNPQIHTPSNSTNFKWFGQTLNPIFCISVHEHCWLKDYGVWGKEEYLKQFWTVLDWGKVSRYHERWVERNDAATSPKK</sequence>
<dbReference type="SUPFAM" id="SSF54719">
    <property type="entry name" value="Fe,Mn superoxide dismutase (SOD), C-terminal domain"/>
    <property type="match status" value="1"/>
</dbReference>
<dbReference type="InterPro" id="IPR019832">
    <property type="entry name" value="Mn/Fe_SOD_C"/>
</dbReference>
<dbReference type="OMA" id="YLKRFWT"/>
<dbReference type="AlphaFoldDB" id="M5FRH5"/>
<dbReference type="SUPFAM" id="SSF46609">
    <property type="entry name" value="Fe,Mn superoxide dismutase (SOD), N-terminal domain"/>
    <property type="match status" value="1"/>
</dbReference>
<dbReference type="Proteomes" id="UP000030653">
    <property type="component" value="Unassembled WGS sequence"/>
</dbReference>
<dbReference type="OrthoDB" id="275227at2759"/>
<evidence type="ECO:0000313" key="5">
    <source>
        <dbReference type="Proteomes" id="UP000030653"/>
    </source>
</evidence>
<protein>
    <submittedName>
        <fullName evidence="4">Manganese and iron superoxide dismutase</fullName>
    </submittedName>
</protein>
<evidence type="ECO:0000313" key="4">
    <source>
        <dbReference type="EMBL" id="EJT97589.1"/>
    </source>
</evidence>
<dbReference type="STRING" id="1858805.M5FRH5"/>
<dbReference type="GO" id="GO:0004784">
    <property type="term" value="F:superoxide dismutase activity"/>
    <property type="evidence" value="ECO:0007669"/>
    <property type="project" value="InterPro"/>
</dbReference>
<keyword evidence="5" id="KW-1185">Reference proteome</keyword>
<organism evidence="4 5">
    <name type="scientific">Dacryopinax primogenitus (strain DJM 731)</name>
    <name type="common">Brown rot fungus</name>
    <dbReference type="NCBI Taxonomy" id="1858805"/>
    <lineage>
        <taxon>Eukaryota</taxon>
        <taxon>Fungi</taxon>
        <taxon>Dikarya</taxon>
        <taxon>Basidiomycota</taxon>
        <taxon>Agaricomycotina</taxon>
        <taxon>Dacrymycetes</taxon>
        <taxon>Dacrymycetales</taxon>
        <taxon>Dacrymycetaceae</taxon>
        <taxon>Dacryopinax</taxon>
    </lineage>
</organism>
<dbReference type="HOGENOM" id="CLU_057349_2_0_1"/>
<proteinExistence type="predicted"/>
<evidence type="ECO:0000256" key="2">
    <source>
        <dbReference type="SAM" id="MobiDB-lite"/>
    </source>
</evidence>
<evidence type="ECO:0000256" key="1">
    <source>
        <dbReference type="ARBA" id="ARBA00037226"/>
    </source>
</evidence>
<dbReference type="InterPro" id="IPR036314">
    <property type="entry name" value="SOD_C_sf"/>
</dbReference>
<accession>M5FRH5</accession>
<dbReference type="PANTHER" id="PTHR43595:SF2">
    <property type="entry name" value="SMALL RIBOSOMAL SUBUNIT PROTEIN MS42"/>
    <property type="match status" value="1"/>
</dbReference>
<dbReference type="Pfam" id="PF02777">
    <property type="entry name" value="Sod_Fe_C"/>
    <property type="match status" value="2"/>
</dbReference>
<comment type="function">
    <text evidence="1">Component of the mitochondrial ribosome (mitoribosome), a dedicated translation machinery responsible for the synthesis of mitochondrial genome-encoded proteins, including at least some of the essential transmembrane subunits of the mitochondrial respiratory chain. The mitoribosomes are attached to the mitochondrial inner membrane and translation products are cotranslationally integrated into the membrane.</text>
</comment>
<feature type="region of interest" description="Disordered" evidence="2">
    <location>
        <begin position="224"/>
        <end position="244"/>
    </location>
</feature>
<dbReference type="EMBL" id="JH795876">
    <property type="protein sequence ID" value="EJT97589.1"/>
    <property type="molecule type" value="Genomic_DNA"/>
</dbReference>